<feature type="compositionally biased region" description="Low complexity" evidence="2">
    <location>
        <begin position="329"/>
        <end position="344"/>
    </location>
</feature>
<reference evidence="7 8" key="1">
    <citation type="submission" date="2024-10" db="EMBL/GenBank/DDBJ databases">
        <authorList>
            <person name="Riesco R."/>
        </authorList>
    </citation>
    <scope>NUCLEOTIDE SEQUENCE [LARGE SCALE GENOMIC DNA]</scope>
    <source>
        <strain evidence="6 8">NCIMB 15448</strain>
        <strain evidence="4 7">NCIMB 15449</strain>
        <strain evidence="5 9">NCIMB 15450</strain>
    </source>
</reference>
<dbReference type="Proteomes" id="UP001609175">
    <property type="component" value="Unassembled WGS sequence"/>
</dbReference>
<comment type="similarity">
    <text evidence="1">Belongs to the mycobacterial PPE family.</text>
</comment>
<gene>
    <name evidence="6" type="ORF">ACHIPV_15610</name>
    <name evidence="4" type="ORF">ACHIPZ_23155</name>
    <name evidence="5" type="ORF">ACHIRB_21360</name>
</gene>
<organism evidence="6 8">
    <name type="scientific">Antrihabitans spumae</name>
    <dbReference type="NCBI Taxonomy" id="3373370"/>
    <lineage>
        <taxon>Bacteria</taxon>
        <taxon>Bacillati</taxon>
        <taxon>Actinomycetota</taxon>
        <taxon>Actinomycetes</taxon>
        <taxon>Mycobacteriales</taxon>
        <taxon>Nocardiaceae</taxon>
        <taxon>Antrihabitans</taxon>
    </lineage>
</organism>
<keyword evidence="9" id="KW-1185">Reference proteome</keyword>
<feature type="compositionally biased region" description="Low complexity" evidence="2">
    <location>
        <begin position="305"/>
        <end position="317"/>
    </location>
</feature>
<evidence type="ECO:0000313" key="8">
    <source>
        <dbReference type="Proteomes" id="UP001609176"/>
    </source>
</evidence>
<feature type="region of interest" description="Disordered" evidence="2">
    <location>
        <begin position="248"/>
        <end position="367"/>
    </location>
</feature>
<evidence type="ECO:0000313" key="6">
    <source>
        <dbReference type="EMBL" id="MFH5243286.1"/>
    </source>
</evidence>
<evidence type="ECO:0000313" key="5">
    <source>
        <dbReference type="EMBL" id="MFH5231090.1"/>
    </source>
</evidence>
<dbReference type="Proteomes" id="UP001609176">
    <property type="component" value="Unassembled WGS sequence"/>
</dbReference>
<evidence type="ECO:0000313" key="4">
    <source>
        <dbReference type="EMBL" id="MFH5211085.1"/>
    </source>
</evidence>
<dbReference type="InterPro" id="IPR000030">
    <property type="entry name" value="PPE_dom"/>
</dbReference>
<dbReference type="EMBL" id="JBIMSN010000098">
    <property type="protein sequence ID" value="MFH5231090.1"/>
    <property type="molecule type" value="Genomic_DNA"/>
</dbReference>
<evidence type="ECO:0000313" key="7">
    <source>
        <dbReference type="Proteomes" id="UP001609175"/>
    </source>
</evidence>
<feature type="domain" description="PPE" evidence="3">
    <location>
        <begin position="10"/>
        <end position="167"/>
    </location>
</feature>
<comment type="caution">
    <text evidence="6">The sequence shown here is derived from an EMBL/GenBank/DDBJ whole genome shotgun (WGS) entry which is preliminary data.</text>
</comment>
<dbReference type="InterPro" id="IPR038332">
    <property type="entry name" value="PPE_sf"/>
</dbReference>
<dbReference type="Gene3D" id="1.20.1260.20">
    <property type="entry name" value="PPE superfamily"/>
    <property type="match status" value="1"/>
</dbReference>
<proteinExistence type="inferred from homology"/>
<sequence length="392" mass="38493">MTFGITGVFWLPRTATVNSTTLWAGAGPIPLSTAAPAWSAIAAAYGDASFTVTRVLAELAVGWQGITSVGALARLGGFKIWADQAAATAIVASTKAGANAIASTTARVVMPSLPEIVAVQTAKAVAYTTGGVLNGTAEVAEAADRAMDLRAALVMEAYEAATTTVVVTPTEFVPPPPIANGLAEAGNADAAQQGSTNPVQAAALAAGAFLQNPAVQSAAAQAGQIAGSTASTAVSVASNVGSNVASAMTAPGTSTPFMGSPMSGPLGGRGDSNPGSSVRAVSYPSGMPGATGISLPEGWGQHSSPIANGSPAPAAPGATPPPQPGLGPIGTADSAATRAASSGGPMLGHRGADASDDDDEHSSPDYLKNFEHFADGRTVIPSVIGAESEHAR</sequence>
<dbReference type="Pfam" id="PF00823">
    <property type="entry name" value="PPE"/>
    <property type="match status" value="1"/>
</dbReference>
<evidence type="ECO:0000256" key="2">
    <source>
        <dbReference type="SAM" id="MobiDB-lite"/>
    </source>
</evidence>
<name>A0ABW7KMM4_9NOCA</name>
<dbReference type="Proteomes" id="UP001609219">
    <property type="component" value="Unassembled WGS sequence"/>
</dbReference>
<protein>
    <submittedName>
        <fullName evidence="6">PPE domain-containing protein</fullName>
    </submittedName>
</protein>
<evidence type="ECO:0000256" key="1">
    <source>
        <dbReference type="ARBA" id="ARBA00010652"/>
    </source>
</evidence>
<dbReference type="EMBL" id="JBIMSP010000023">
    <property type="protein sequence ID" value="MFH5243286.1"/>
    <property type="molecule type" value="Genomic_DNA"/>
</dbReference>
<dbReference type="RefSeq" id="WP_395117265.1">
    <property type="nucleotide sequence ID" value="NZ_JBIMSN010000098.1"/>
</dbReference>
<dbReference type="SUPFAM" id="SSF140459">
    <property type="entry name" value="PE/PPE dimer-like"/>
    <property type="match status" value="1"/>
</dbReference>
<accession>A0ABW7KMM4</accession>
<evidence type="ECO:0000313" key="9">
    <source>
        <dbReference type="Proteomes" id="UP001609219"/>
    </source>
</evidence>
<evidence type="ECO:0000259" key="3">
    <source>
        <dbReference type="Pfam" id="PF00823"/>
    </source>
</evidence>
<dbReference type="EMBL" id="JBIMSO010000069">
    <property type="protein sequence ID" value="MFH5211085.1"/>
    <property type="molecule type" value="Genomic_DNA"/>
</dbReference>